<gene>
    <name evidence="1" type="ORF">ONZ43_g370</name>
</gene>
<reference evidence="1" key="1">
    <citation type="submission" date="2022-11" db="EMBL/GenBank/DDBJ databases">
        <title>Genome Sequence of Nemania bipapillata.</title>
        <authorList>
            <person name="Buettner E."/>
        </authorList>
    </citation>
    <scope>NUCLEOTIDE SEQUENCE</scope>
    <source>
        <strain evidence="1">CP14</strain>
    </source>
</reference>
<accession>A0ACC2J8L0</accession>
<proteinExistence type="predicted"/>
<dbReference type="Proteomes" id="UP001153334">
    <property type="component" value="Unassembled WGS sequence"/>
</dbReference>
<comment type="caution">
    <text evidence="1">The sequence shown here is derived from an EMBL/GenBank/DDBJ whole genome shotgun (WGS) entry which is preliminary data.</text>
</comment>
<evidence type="ECO:0000313" key="2">
    <source>
        <dbReference type="Proteomes" id="UP001153334"/>
    </source>
</evidence>
<protein>
    <submittedName>
        <fullName evidence="1">Uncharacterized protein</fullName>
    </submittedName>
</protein>
<name>A0ACC2J8L0_9PEZI</name>
<organism evidence="1 2">
    <name type="scientific">Nemania bipapillata</name>
    <dbReference type="NCBI Taxonomy" id="110536"/>
    <lineage>
        <taxon>Eukaryota</taxon>
        <taxon>Fungi</taxon>
        <taxon>Dikarya</taxon>
        <taxon>Ascomycota</taxon>
        <taxon>Pezizomycotina</taxon>
        <taxon>Sordariomycetes</taxon>
        <taxon>Xylariomycetidae</taxon>
        <taxon>Xylariales</taxon>
        <taxon>Xylariaceae</taxon>
        <taxon>Nemania</taxon>
    </lineage>
</organism>
<evidence type="ECO:0000313" key="1">
    <source>
        <dbReference type="EMBL" id="KAJ8123752.1"/>
    </source>
</evidence>
<dbReference type="EMBL" id="JAPESX010000045">
    <property type="protein sequence ID" value="KAJ8123752.1"/>
    <property type="molecule type" value="Genomic_DNA"/>
</dbReference>
<sequence length="1182" mass="131066">MASADPSSAGAAAQKMLKIENTQKRDALVEVERKYQKVWAESGLFESNAPTATDVSQAQQGKFFSTMAYPYMNGSLHAGHAYTMSKVEFATGYARLQGKNALFPLGFHCTGMAIKACADKLERELEMFGQNFERYTDDDEDDLDAPKAGDEAAANNAGAATPDVTKFRSKKTKVAAKSGAAKYQFQIMLSQGIPREEIHKFADAYHWVHVFPAAGIRDASSLGLRVDWRRSFVTTDANPFYDSFVRWQMNRLKELGKIKFGKRYTIYSPKDGQPCLDHDRSEGEGVGIQDYTAIKMKVVDWSEPAKNIVEKVLPPTTQANVYFLAATLRPETMYGQTCCFVGPKITYGLFKLHNETASPEADNEYVVCTERAARNLSFQGYSAVWGETEKSAQLVGADLIGTLVNAPLSVHKSVRILPMETAHASKGTGIVTCVPSDSPDDYATVTELAKKAEFYGIQKEWAMLEVIPIIETPNYGKLTAPALVKKMKIVSPKDPKLPEAKNIAYKEGFYNGTMVHGEFSGRPVQQAKDLVKQKLFDLSLAFPYAEPEGVVISRSKDECVAAHLDQWYLNYGTAENGGDGEWNAQVRAHLLNSDGNGLNTFSTETKRRFEEALDWLGQWACARSYGLGSKLPWDEQFLVESLSDSTIYPAYYTVAHYLHGDIYGKEPGLANVRPEQMTDEAWDFVLARTTKPPSDSDISLPALQAMRQEFQYWYPLDMRVSGKDLIQNHLTFFLYIHVALWPSEYWPRGVRVNGFVTLNGEKMAKSTGNFLTLRETVEKFGADAARVALADAGDAGDDANFSESVANAAILKLYELRQWIEDMILSDGVAKDNKEGQRSGPLNFWDTLFDNELNRLVWETKEAYDAHLFRAALRSGFYNFTGARDVYRDAVGAMGMHSKLVRRYAELQCLLLSPIAPHWCEHVWTEVLGHKHSIQVASWPNDCPKPNRALQATADYEQATSSAVTAALGQLIKRLLKSSKKTASAGSGQNTAFDPRSSPFRLRIFFTESLPAWQERCIDLVTVALKETGLVDTDAIGKSIGKTETKRAMPFIQQLKKRLQDASESASVGASSDDQAGEESDKNVEMAILLGRRLPFDERAVLEEMRPVLKKVLGARCEAVELVRIIKTTAPVSGSGSQEETHDEVIEGHVLSTNEVLAMKDLPATAASAVPGLPKFVFEPVN</sequence>
<keyword evidence="2" id="KW-1185">Reference proteome</keyword>